<evidence type="ECO:0000259" key="2">
    <source>
        <dbReference type="Pfam" id="PF14504"/>
    </source>
</evidence>
<dbReference type="SUPFAM" id="SSF55797">
    <property type="entry name" value="PR-1-like"/>
    <property type="match status" value="1"/>
</dbReference>
<dbReference type="CDD" id="cd05379">
    <property type="entry name" value="CAP_bacterial"/>
    <property type="match status" value="1"/>
</dbReference>
<dbReference type="InterPro" id="IPR029410">
    <property type="entry name" value="CAP_assoc"/>
</dbReference>
<dbReference type="InterPro" id="IPR035940">
    <property type="entry name" value="CAP_sf"/>
</dbReference>
<gene>
    <name evidence="3" type="ORF">RWE15_20385</name>
</gene>
<feature type="domain" description="SCP" evidence="1">
    <location>
        <begin position="99"/>
        <end position="152"/>
    </location>
</feature>
<evidence type="ECO:0000313" key="4">
    <source>
        <dbReference type="Proteomes" id="UP001281447"/>
    </source>
</evidence>
<comment type="caution">
    <text evidence="3">The sequence shown here is derived from an EMBL/GenBank/DDBJ whole genome shotgun (WGS) entry which is preliminary data.</text>
</comment>
<dbReference type="Proteomes" id="UP001281447">
    <property type="component" value="Unassembled WGS sequence"/>
</dbReference>
<feature type="domain" description="CAP-associated" evidence="2">
    <location>
        <begin position="2"/>
        <end position="67"/>
    </location>
</feature>
<dbReference type="PANTHER" id="PTHR31157">
    <property type="entry name" value="SCP DOMAIN-CONTAINING PROTEIN"/>
    <property type="match status" value="1"/>
</dbReference>
<dbReference type="PANTHER" id="PTHR31157:SF26">
    <property type="entry name" value="SCP-LIKE EXTRACELLULAR PROTEIN"/>
    <property type="match status" value="1"/>
</dbReference>
<dbReference type="Gene3D" id="3.40.33.10">
    <property type="entry name" value="CAP"/>
    <property type="match status" value="1"/>
</dbReference>
<reference evidence="3 4" key="1">
    <citation type="submission" date="2023-10" db="EMBL/GenBank/DDBJ databases">
        <title>Virgibacillus halophilus 5B73C genome.</title>
        <authorList>
            <person name="Miliotis G."/>
            <person name="Sengupta P."/>
            <person name="Hameed A."/>
            <person name="Chuvochina M."/>
            <person name="Mcdonagh F."/>
            <person name="Simpson A.C."/>
            <person name="Singh N.K."/>
            <person name="Rekha P.D."/>
            <person name="Raman K."/>
            <person name="Hugenholtz P."/>
            <person name="Venkateswaran K."/>
        </authorList>
    </citation>
    <scope>NUCLEOTIDE SEQUENCE [LARGE SCALE GENOMIC DNA]</scope>
    <source>
        <strain evidence="3 4">5B73C</strain>
    </source>
</reference>
<name>A0ABU5CAA7_9BACI</name>
<dbReference type="InterPro" id="IPR014044">
    <property type="entry name" value="CAP_dom"/>
</dbReference>
<dbReference type="Pfam" id="PF14504">
    <property type="entry name" value="CAP_assoc_N"/>
    <property type="match status" value="1"/>
</dbReference>
<proteinExistence type="predicted"/>
<protein>
    <submittedName>
        <fullName evidence="3">CAP-associated domain-containing protein</fullName>
    </submittedName>
</protein>
<dbReference type="EMBL" id="JAWDIP010000004">
    <property type="protein sequence ID" value="MDY0396276.1"/>
    <property type="molecule type" value="Genomic_DNA"/>
</dbReference>
<sequence>MSFTNEVTYEKGISSYQFLLSKEDMKARPLVKLSDNIYMQCYFDTFTDKLSAVRVIDGDTLLKQRPYELKYRGRLPKSEELTDQEWKNVEKGMEKQIFDMSNVLRAYYGKPSLKWDEKVHDVAFLHSKDMAENHYFSHYGQDGTGLKERLAAKKSILFCGRGKYCSTVS</sequence>
<evidence type="ECO:0000259" key="1">
    <source>
        <dbReference type="Pfam" id="PF00188"/>
    </source>
</evidence>
<keyword evidence="4" id="KW-1185">Reference proteome</keyword>
<evidence type="ECO:0000313" key="3">
    <source>
        <dbReference type="EMBL" id="MDY0396276.1"/>
    </source>
</evidence>
<organism evidence="3 4">
    <name type="scientific">Tigheibacillus halophilus</name>
    <dbReference type="NCBI Taxonomy" id="361280"/>
    <lineage>
        <taxon>Bacteria</taxon>
        <taxon>Bacillati</taxon>
        <taxon>Bacillota</taxon>
        <taxon>Bacilli</taxon>
        <taxon>Bacillales</taxon>
        <taxon>Bacillaceae</taxon>
        <taxon>Tigheibacillus</taxon>
    </lineage>
</organism>
<dbReference type="Pfam" id="PF00188">
    <property type="entry name" value="CAP"/>
    <property type="match status" value="1"/>
</dbReference>
<accession>A0ABU5CAA7</accession>